<comment type="caution">
    <text evidence="2">The sequence shown here is derived from an EMBL/GenBank/DDBJ whole genome shotgun (WGS) entry which is preliminary data.</text>
</comment>
<organism evidence="2 3">
    <name type="scientific">Microdochium trichocladiopsis</name>
    <dbReference type="NCBI Taxonomy" id="1682393"/>
    <lineage>
        <taxon>Eukaryota</taxon>
        <taxon>Fungi</taxon>
        <taxon>Dikarya</taxon>
        <taxon>Ascomycota</taxon>
        <taxon>Pezizomycotina</taxon>
        <taxon>Sordariomycetes</taxon>
        <taxon>Xylariomycetidae</taxon>
        <taxon>Xylariales</taxon>
        <taxon>Microdochiaceae</taxon>
        <taxon>Microdochium</taxon>
    </lineage>
</organism>
<dbReference type="AlphaFoldDB" id="A0A9P8Y9R6"/>
<dbReference type="InterPro" id="IPR016095">
    <property type="entry name" value="Ribosomal_uL1_3-a/b-sand"/>
</dbReference>
<dbReference type="GO" id="GO:0005840">
    <property type="term" value="C:ribosome"/>
    <property type="evidence" value="ECO:0007669"/>
    <property type="project" value="UniProtKB-KW"/>
</dbReference>
<dbReference type="CDD" id="cd00403">
    <property type="entry name" value="Ribosomal_L1"/>
    <property type="match status" value="1"/>
</dbReference>
<dbReference type="InterPro" id="IPR028364">
    <property type="entry name" value="Ribosomal_uL1/biogenesis"/>
</dbReference>
<dbReference type="GeneID" id="70188294"/>
<keyword evidence="2" id="KW-0687">Ribonucleoprotein</keyword>
<dbReference type="Proteomes" id="UP000756346">
    <property type="component" value="Unassembled WGS sequence"/>
</dbReference>
<feature type="compositionally biased region" description="Basic and acidic residues" evidence="1">
    <location>
        <begin position="368"/>
        <end position="377"/>
    </location>
</feature>
<keyword evidence="2" id="KW-0689">Ribosomal protein</keyword>
<dbReference type="Pfam" id="PF00687">
    <property type="entry name" value="Ribosomal_L1"/>
    <property type="match status" value="1"/>
</dbReference>
<dbReference type="EMBL" id="JAGTJQ010000005">
    <property type="protein sequence ID" value="KAH7031379.1"/>
    <property type="molecule type" value="Genomic_DNA"/>
</dbReference>
<reference evidence="2" key="1">
    <citation type="journal article" date="2021" name="Nat. Commun.">
        <title>Genetic determinants of endophytism in the Arabidopsis root mycobiome.</title>
        <authorList>
            <person name="Mesny F."/>
            <person name="Miyauchi S."/>
            <person name="Thiergart T."/>
            <person name="Pickel B."/>
            <person name="Atanasova L."/>
            <person name="Karlsson M."/>
            <person name="Huettel B."/>
            <person name="Barry K.W."/>
            <person name="Haridas S."/>
            <person name="Chen C."/>
            <person name="Bauer D."/>
            <person name="Andreopoulos W."/>
            <person name="Pangilinan J."/>
            <person name="LaButti K."/>
            <person name="Riley R."/>
            <person name="Lipzen A."/>
            <person name="Clum A."/>
            <person name="Drula E."/>
            <person name="Henrissat B."/>
            <person name="Kohler A."/>
            <person name="Grigoriev I.V."/>
            <person name="Martin F.M."/>
            <person name="Hacquard S."/>
        </authorList>
    </citation>
    <scope>NUCLEOTIDE SEQUENCE</scope>
    <source>
        <strain evidence="2">MPI-CAGE-CH-0230</strain>
    </source>
</reference>
<feature type="compositionally biased region" description="Polar residues" evidence="1">
    <location>
        <begin position="11"/>
        <end position="21"/>
    </location>
</feature>
<keyword evidence="3" id="KW-1185">Reference proteome</keyword>
<accession>A0A9P8Y9R6</accession>
<dbReference type="InterPro" id="IPR023674">
    <property type="entry name" value="Ribosomal_uL1-like"/>
</dbReference>
<name>A0A9P8Y9R6_9PEZI</name>
<proteinExistence type="predicted"/>
<evidence type="ECO:0000313" key="2">
    <source>
        <dbReference type="EMBL" id="KAH7031379.1"/>
    </source>
</evidence>
<sequence length="434" mass="45997">MAPSKEMALRSDTTVSKVNPDQTLKASKALLAHMKKAAKETAENAPKKDLLADDDDEAAAGEEPIWLTLTTKRHISDTRSLKPGKIALPHSLNTDPNLAVCLITAEPQRAFKNLVASDAFPADLRKQITRVIDYNKLKAKFKTFEAQRALFAEHDVFLGDSRIINRLPATLGKTFYKSTAKRPIPVTIHATRPSENGKRAPKQAKSDENPGNACTAPQLAAEISKALSSALVNLSPTTNTAVRVGLGSFTAEQVAANVDAVAGALVSKFVPGKWNNVRGLYVKGPTTAALPIWLTEELWVDADKDILADGSEEAKALEAAAAADKDSKRKSSSSSEKANIGKKRKASGDGDDEQSATTTTAAAKKSKKSEVEGKLLPEVKTGGKGKGKGKISGGSGAAATDSKAASDDKLDKEIAERKAALKKQKKAAKKAVDV</sequence>
<evidence type="ECO:0000313" key="3">
    <source>
        <dbReference type="Proteomes" id="UP000756346"/>
    </source>
</evidence>
<feature type="region of interest" description="Disordered" evidence="1">
    <location>
        <begin position="191"/>
        <end position="214"/>
    </location>
</feature>
<feature type="region of interest" description="Disordered" evidence="1">
    <location>
        <begin position="318"/>
        <end position="409"/>
    </location>
</feature>
<dbReference type="SUPFAM" id="SSF56808">
    <property type="entry name" value="Ribosomal protein L1"/>
    <property type="match status" value="1"/>
</dbReference>
<protein>
    <submittedName>
        <fullName evidence="2">Ribosomal protein L1p/L10e family-domain-containing protein</fullName>
    </submittedName>
</protein>
<gene>
    <name evidence="2" type="ORF">B0I36DRAFT_363075</name>
</gene>
<dbReference type="RefSeq" id="XP_046013059.1">
    <property type="nucleotide sequence ID" value="XM_046158748.1"/>
</dbReference>
<evidence type="ECO:0000256" key="1">
    <source>
        <dbReference type="SAM" id="MobiDB-lite"/>
    </source>
</evidence>
<feature type="region of interest" description="Disordered" evidence="1">
    <location>
        <begin position="1"/>
        <end position="21"/>
    </location>
</feature>
<dbReference type="OrthoDB" id="10251727at2759"/>
<dbReference type="Gene3D" id="3.40.50.790">
    <property type="match status" value="1"/>
</dbReference>